<proteinExistence type="predicted"/>
<gene>
    <name evidence="3" type="primary">fecR</name>
    <name evidence="3" type="ORF">CAter282_0453</name>
</gene>
<dbReference type="Proteomes" id="UP000071778">
    <property type="component" value="Chromosome"/>
</dbReference>
<feature type="domain" description="FecR protein" evidence="1">
    <location>
        <begin position="114"/>
        <end position="206"/>
    </location>
</feature>
<evidence type="ECO:0000259" key="1">
    <source>
        <dbReference type="Pfam" id="PF04773"/>
    </source>
</evidence>
<dbReference type="InterPro" id="IPR032623">
    <property type="entry name" value="FecR_N"/>
</dbReference>
<dbReference type="Pfam" id="PF04773">
    <property type="entry name" value="FecR"/>
    <property type="match status" value="1"/>
</dbReference>
<evidence type="ECO:0000313" key="4">
    <source>
        <dbReference type="Proteomes" id="UP000071778"/>
    </source>
</evidence>
<dbReference type="InterPro" id="IPR006860">
    <property type="entry name" value="FecR"/>
</dbReference>
<dbReference type="PANTHER" id="PTHR30273">
    <property type="entry name" value="PERIPLASMIC SIGNAL SENSOR AND SIGMA FACTOR ACTIVATOR FECR-RELATED"/>
    <property type="match status" value="1"/>
</dbReference>
<evidence type="ECO:0000313" key="3">
    <source>
        <dbReference type="EMBL" id="AMP08269.1"/>
    </source>
</evidence>
<name>A0A127QDY0_9BURK</name>
<dbReference type="Gene3D" id="2.60.120.1440">
    <property type="match status" value="1"/>
</dbReference>
<sequence>MKKFSFDDPIATQAANWMALLRSERATEADRRAYLQWLAADLRHATVGAGLERALGTFQASAQAGVSGEVIDKALQLSGSRRQVLRGGLLLLGLGGVAAVLVDRETPLLELAADIRTGTGQRRSVGLADGSTVILNARSAADIDFDAQQRLLHLRSGELLARVALDHRRPFVVRTEHGAVRALGTAFVLRREADYSEVSVLSSRVEIATRDGVRQRLSAGQSARFDRGGISATPARPEAESAWVDGLLEVNDRPLAQVISAIRPYRSGVIRVAQRAAQLRVSGVFPLDDTDLALSMLRQTLPIRIQRSTPYWVSISMA</sequence>
<dbReference type="GO" id="GO:0016989">
    <property type="term" value="F:sigma factor antagonist activity"/>
    <property type="evidence" value="ECO:0007669"/>
    <property type="project" value="TreeGrafter"/>
</dbReference>
<reference evidence="3 4" key="1">
    <citation type="submission" date="2015-11" db="EMBL/GenBank/DDBJ databases">
        <title>Exploring the genomic traits of fungus-feeding bacterial genus Collimonas.</title>
        <authorList>
            <person name="Song C."/>
            <person name="Schmidt R."/>
            <person name="de Jager V."/>
            <person name="Krzyzanowska D."/>
            <person name="Jongedijk E."/>
            <person name="Cankar K."/>
            <person name="Beekwilder J."/>
            <person name="van Veen A."/>
            <person name="de Boer W."/>
            <person name="van Veen J.A."/>
            <person name="Garbeva P."/>
        </authorList>
    </citation>
    <scope>NUCLEOTIDE SEQUENCE [LARGE SCALE GENOMIC DNA]</scope>
    <source>
        <strain evidence="3 4">Ter282</strain>
    </source>
</reference>
<protein>
    <submittedName>
        <fullName evidence="3">FecR family protein</fullName>
    </submittedName>
</protein>
<dbReference type="PATRIC" id="fig|279058.17.peg.496"/>
<feature type="domain" description="FecR N-terminal" evidence="2">
    <location>
        <begin position="13"/>
        <end position="46"/>
    </location>
</feature>
<keyword evidence="4" id="KW-1185">Reference proteome</keyword>
<dbReference type="EMBL" id="CP013235">
    <property type="protein sequence ID" value="AMP08269.1"/>
    <property type="molecule type" value="Genomic_DNA"/>
</dbReference>
<dbReference type="PIRSF" id="PIRSF018266">
    <property type="entry name" value="FecR"/>
    <property type="match status" value="1"/>
</dbReference>
<dbReference type="Pfam" id="PF16220">
    <property type="entry name" value="DUF4880"/>
    <property type="match status" value="1"/>
</dbReference>
<dbReference type="AlphaFoldDB" id="A0A127QDY0"/>
<dbReference type="RefSeq" id="WP_061532105.1">
    <property type="nucleotide sequence ID" value="NZ_CP013233.1"/>
</dbReference>
<accession>A0A127QDY0</accession>
<dbReference type="OrthoDB" id="1100567at2"/>
<organism evidence="3 4">
    <name type="scientific">Collimonas arenae</name>
    <dbReference type="NCBI Taxonomy" id="279058"/>
    <lineage>
        <taxon>Bacteria</taxon>
        <taxon>Pseudomonadati</taxon>
        <taxon>Pseudomonadota</taxon>
        <taxon>Betaproteobacteria</taxon>
        <taxon>Burkholderiales</taxon>
        <taxon>Oxalobacteraceae</taxon>
        <taxon>Collimonas</taxon>
    </lineage>
</organism>
<dbReference type="InterPro" id="IPR012373">
    <property type="entry name" value="Ferrdict_sens_TM"/>
</dbReference>
<evidence type="ECO:0000259" key="2">
    <source>
        <dbReference type="Pfam" id="PF16220"/>
    </source>
</evidence>
<dbReference type="PANTHER" id="PTHR30273:SF2">
    <property type="entry name" value="PROTEIN FECR"/>
    <property type="match status" value="1"/>
</dbReference>